<dbReference type="PANTHER" id="PTHR36766:SF67">
    <property type="entry name" value="DISEASE RESISTANCE PROTEIN RGA3"/>
    <property type="match status" value="1"/>
</dbReference>
<evidence type="ECO:0000259" key="5">
    <source>
        <dbReference type="Pfam" id="PF00931"/>
    </source>
</evidence>
<dbReference type="Gene3D" id="3.80.10.10">
    <property type="entry name" value="Ribonuclease Inhibitor"/>
    <property type="match status" value="2"/>
</dbReference>
<dbReference type="InterPro" id="IPR032675">
    <property type="entry name" value="LRR_dom_sf"/>
</dbReference>
<dbReference type="FunFam" id="3.40.50.300:FF:001091">
    <property type="entry name" value="Probable disease resistance protein At1g61300"/>
    <property type="match status" value="1"/>
</dbReference>
<evidence type="ECO:0000313" key="9">
    <source>
        <dbReference type="EMBL" id="KAF7850700.1"/>
    </source>
</evidence>
<dbReference type="CDD" id="cd14798">
    <property type="entry name" value="RX-CC_like"/>
    <property type="match status" value="1"/>
</dbReference>
<dbReference type="Gene3D" id="1.20.5.4130">
    <property type="match status" value="1"/>
</dbReference>
<dbReference type="InterPro" id="IPR058922">
    <property type="entry name" value="WHD_DRP"/>
</dbReference>
<keyword evidence="3" id="KW-0611">Plant defense</keyword>
<dbReference type="SUPFAM" id="SSF52058">
    <property type="entry name" value="L domain-like"/>
    <property type="match status" value="1"/>
</dbReference>
<keyword evidence="1" id="KW-0677">Repeat</keyword>
<keyword evidence="2" id="KW-0547">Nucleotide-binding</keyword>
<dbReference type="GO" id="GO:0006952">
    <property type="term" value="P:defense response"/>
    <property type="evidence" value="ECO:0007669"/>
    <property type="project" value="UniProtKB-KW"/>
</dbReference>
<dbReference type="GO" id="GO:0005524">
    <property type="term" value="F:ATP binding"/>
    <property type="evidence" value="ECO:0007669"/>
    <property type="project" value="UniProtKB-KW"/>
</dbReference>
<keyword evidence="10" id="KW-1185">Reference proteome</keyword>
<evidence type="ECO:0000259" key="8">
    <source>
        <dbReference type="Pfam" id="PF23598"/>
    </source>
</evidence>
<dbReference type="InterPro" id="IPR041118">
    <property type="entry name" value="Rx_N"/>
</dbReference>
<name>A0A8T0CT63_CORYI</name>
<evidence type="ECO:0000256" key="4">
    <source>
        <dbReference type="ARBA" id="ARBA00022840"/>
    </source>
</evidence>
<evidence type="ECO:0000256" key="1">
    <source>
        <dbReference type="ARBA" id="ARBA00022737"/>
    </source>
</evidence>
<dbReference type="Gene3D" id="1.10.10.10">
    <property type="entry name" value="Winged helix-like DNA-binding domain superfamily/Winged helix DNA-binding domain"/>
    <property type="match status" value="1"/>
</dbReference>
<evidence type="ECO:0000256" key="3">
    <source>
        <dbReference type="ARBA" id="ARBA00022821"/>
    </source>
</evidence>
<keyword evidence="4" id="KW-0067">ATP-binding</keyword>
<organism evidence="9 10">
    <name type="scientific">Corymbia citriodora subsp. variegata</name>
    <dbReference type="NCBI Taxonomy" id="360336"/>
    <lineage>
        <taxon>Eukaryota</taxon>
        <taxon>Viridiplantae</taxon>
        <taxon>Streptophyta</taxon>
        <taxon>Embryophyta</taxon>
        <taxon>Tracheophyta</taxon>
        <taxon>Spermatophyta</taxon>
        <taxon>Magnoliopsida</taxon>
        <taxon>eudicotyledons</taxon>
        <taxon>Gunneridae</taxon>
        <taxon>Pentapetalae</taxon>
        <taxon>rosids</taxon>
        <taxon>malvids</taxon>
        <taxon>Myrtales</taxon>
        <taxon>Myrtaceae</taxon>
        <taxon>Myrtoideae</taxon>
        <taxon>Eucalypteae</taxon>
        <taxon>Corymbia</taxon>
    </lineage>
</organism>
<dbReference type="InterPro" id="IPR036388">
    <property type="entry name" value="WH-like_DNA-bd_sf"/>
</dbReference>
<dbReference type="InterPro" id="IPR027417">
    <property type="entry name" value="P-loop_NTPase"/>
</dbReference>
<dbReference type="InterPro" id="IPR042197">
    <property type="entry name" value="Apaf_helical"/>
</dbReference>
<evidence type="ECO:0008006" key="11">
    <source>
        <dbReference type="Google" id="ProtNLM"/>
    </source>
</evidence>
<evidence type="ECO:0000259" key="6">
    <source>
        <dbReference type="Pfam" id="PF18052"/>
    </source>
</evidence>
<dbReference type="InterPro" id="IPR002182">
    <property type="entry name" value="NB-ARC"/>
</dbReference>
<dbReference type="PRINTS" id="PR00364">
    <property type="entry name" value="DISEASERSIST"/>
</dbReference>
<dbReference type="GO" id="GO:0043531">
    <property type="term" value="F:ADP binding"/>
    <property type="evidence" value="ECO:0007669"/>
    <property type="project" value="InterPro"/>
</dbReference>
<feature type="domain" description="Disease resistance N-terminal" evidence="6">
    <location>
        <begin position="12"/>
        <end position="96"/>
    </location>
</feature>
<evidence type="ECO:0000256" key="2">
    <source>
        <dbReference type="ARBA" id="ARBA00022741"/>
    </source>
</evidence>
<proteinExistence type="predicted"/>
<dbReference type="Pfam" id="PF18052">
    <property type="entry name" value="Rx_N"/>
    <property type="match status" value="1"/>
</dbReference>
<dbReference type="Pfam" id="PF23598">
    <property type="entry name" value="LRR_14"/>
    <property type="match status" value="1"/>
</dbReference>
<reference evidence="9" key="1">
    <citation type="submission" date="2020-05" db="EMBL/GenBank/DDBJ databases">
        <title>WGS assembly of Corymbia citriodora subspecies variegata.</title>
        <authorList>
            <person name="Barry K."/>
            <person name="Hundley H."/>
            <person name="Shu S."/>
            <person name="Jenkins J."/>
            <person name="Grimwood J."/>
            <person name="Baten A."/>
        </authorList>
    </citation>
    <scope>NUCLEOTIDE SEQUENCE</scope>
    <source>
        <strain evidence="9">CV2-018</strain>
    </source>
</reference>
<dbReference type="Gene3D" id="1.10.8.430">
    <property type="entry name" value="Helical domain of apoptotic protease-activating factors"/>
    <property type="match status" value="1"/>
</dbReference>
<dbReference type="Gramene" id="rna-gnl|WGS:JABURB|Cocit.L5101.1">
    <property type="protein sequence ID" value="cds-KAF7850700.1"/>
    <property type="gene ID" value="gene-BT93_L5101"/>
</dbReference>
<dbReference type="PANTHER" id="PTHR36766">
    <property type="entry name" value="PLANT BROAD-SPECTRUM MILDEW RESISTANCE PROTEIN RPW8"/>
    <property type="match status" value="1"/>
</dbReference>
<dbReference type="Pfam" id="PF23559">
    <property type="entry name" value="WHD_DRP"/>
    <property type="match status" value="1"/>
</dbReference>
<evidence type="ECO:0000259" key="7">
    <source>
        <dbReference type="Pfam" id="PF23559"/>
    </source>
</evidence>
<dbReference type="Pfam" id="PF00931">
    <property type="entry name" value="NB-ARC"/>
    <property type="match status" value="1"/>
</dbReference>
<dbReference type="InterPro" id="IPR055414">
    <property type="entry name" value="LRR_R13L4/SHOC2-like"/>
</dbReference>
<dbReference type="GO" id="GO:0051707">
    <property type="term" value="P:response to other organism"/>
    <property type="evidence" value="ECO:0007669"/>
    <property type="project" value="UniProtKB-ARBA"/>
</dbReference>
<dbReference type="InterPro" id="IPR038005">
    <property type="entry name" value="RX-like_CC"/>
</dbReference>
<dbReference type="SUPFAM" id="SSF52540">
    <property type="entry name" value="P-loop containing nucleoside triphosphate hydrolases"/>
    <property type="match status" value="1"/>
</dbReference>
<dbReference type="OrthoDB" id="2018467at2759"/>
<protein>
    <recommendedName>
        <fullName evidence="11">Disease resistance protein RGA3</fullName>
    </recommendedName>
</protein>
<feature type="domain" description="NB-ARC" evidence="5">
    <location>
        <begin position="175"/>
        <end position="344"/>
    </location>
</feature>
<feature type="domain" description="Disease resistance protein winged helix" evidence="7">
    <location>
        <begin position="428"/>
        <end position="498"/>
    </location>
</feature>
<sequence length="861" mass="98133">MAEPLLFGIAQGVLGKIASPAFKTAIEIYSVKNQIRELENTMAAITAVLLDAEEKQAKNHSLQLWLRRVRDVLYDAEDVLDEVECEALRKQVISRHGGVKGKVHRFFSFSNPVIFRAKISHKIKEIRETLSKISTEKNQFDLTVRSVNDGVVHTRSREMTYSFINKLDVIGRDVDKRKIIDILMQPNDKNLSVIPIVGIGGLGKTALAKLVYNDDSVKEQFKLRLWVCVPEDFDLKKTIDGIIKDATGKSLSNLDIQQSQTFLRDTIKDKKFLLVLDDVWSNDRGRWEELKALLTEGAHGSKIIMTTRSSEVASIMRTHPTHNLEGLSHEDSMALFKKWAFSEKEKQPHPNLLDIGNDIIKKCQGVPLLVKAVGSLLYTNDEQRYWAHIRDSEIWKLIEEKNDILPVLKLSYDNLPSHLKRCFATFSLFARGSEFKSHLLIRLWMALGFISSTREGLAWEDVGVDYIKVLWKRSLIQEVDESESMLTFKMHDLVHSLATIVAQDDCSLVGLDTAEIAEGVRHVSFSSTSLEGISNFDGVPPFLKKPTSKRLRVIYFQLNVDDGVITGEFARTCISKCNHLRYLNLEEGNFEELPSSICNLKQLRSLILSRNKRLKKLPNNICELQNLLVLFLKGCSELGDLPKEMERLISLRELYVTTKQKSLQESGIQYLENLQFLGLDGCQNLQVLFEGTCRLTRLRGLEITDCEGPISLPFVELIALECLVISDVKLMLNQENKSNFPPNLRVLSISKSEQVMELLQCLDKSICNLESFFIYDCPSFTAIPKWLPRHTHLKLIRLIRCSNLSSMPQGIQSLTALKELRIEHCGELSERCRPTIGEDWPKIAHIPRILHDLLKVQWMED</sequence>
<accession>A0A8T0CT63</accession>
<dbReference type="Gene3D" id="3.40.50.300">
    <property type="entry name" value="P-loop containing nucleotide triphosphate hydrolases"/>
    <property type="match status" value="1"/>
</dbReference>
<evidence type="ECO:0000313" key="10">
    <source>
        <dbReference type="Proteomes" id="UP000806378"/>
    </source>
</evidence>
<comment type="caution">
    <text evidence="9">The sequence shown here is derived from an EMBL/GenBank/DDBJ whole genome shotgun (WGS) entry which is preliminary data.</text>
</comment>
<feature type="domain" description="Disease resistance R13L4/SHOC-2-like LRR" evidence="8">
    <location>
        <begin position="564"/>
        <end position="660"/>
    </location>
</feature>
<dbReference type="Proteomes" id="UP000806378">
    <property type="component" value="Unassembled WGS sequence"/>
</dbReference>
<dbReference type="AlphaFoldDB" id="A0A8T0CT63"/>
<dbReference type="FunFam" id="1.10.10.10:FF:000322">
    <property type="entry name" value="Probable disease resistance protein At1g63360"/>
    <property type="match status" value="1"/>
</dbReference>
<gene>
    <name evidence="9" type="ORF">BT93_L5101</name>
</gene>
<dbReference type="EMBL" id="MU089588">
    <property type="protein sequence ID" value="KAF7850700.1"/>
    <property type="molecule type" value="Genomic_DNA"/>
</dbReference>